<dbReference type="PANTHER" id="PTHR23088:SF27">
    <property type="entry name" value="DEAMINATED GLUTATHIONE AMIDASE"/>
    <property type="match status" value="1"/>
</dbReference>
<evidence type="ECO:0000259" key="2">
    <source>
        <dbReference type="PROSITE" id="PS50263"/>
    </source>
</evidence>
<dbReference type="FunCoup" id="A0A3N4KPC5">
    <property type="interactions" value="90"/>
</dbReference>
<dbReference type="CDD" id="cd07572">
    <property type="entry name" value="nit"/>
    <property type="match status" value="1"/>
</dbReference>
<dbReference type="InterPro" id="IPR045254">
    <property type="entry name" value="Nit1/2_C-N_Hydrolase"/>
</dbReference>
<dbReference type="EMBL" id="ML119145">
    <property type="protein sequence ID" value="RPB10211.1"/>
    <property type="molecule type" value="Genomic_DNA"/>
</dbReference>
<dbReference type="Pfam" id="PF00795">
    <property type="entry name" value="CN_hydrolase"/>
    <property type="match status" value="1"/>
</dbReference>
<dbReference type="InterPro" id="IPR003010">
    <property type="entry name" value="C-N_Hydrolase"/>
</dbReference>
<organism evidence="3 4">
    <name type="scientific">Morchella conica CCBAS932</name>
    <dbReference type="NCBI Taxonomy" id="1392247"/>
    <lineage>
        <taxon>Eukaryota</taxon>
        <taxon>Fungi</taxon>
        <taxon>Dikarya</taxon>
        <taxon>Ascomycota</taxon>
        <taxon>Pezizomycotina</taxon>
        <taxon>Pezizomycetes</taxon>
        <taxon>Pezizales</taxon>
        <taxon>Morchellaceae</taxon>
        <taxon>Morchella</taxon>
    </lineage>
</organism>
<proteinExistence type="predicted"/>
<dbReference type="Gene3D" id="3.60.110.10">
    <property type="entry name" value="Carbon-nitrogen hydrolase"/>
    <property type="match status" value="1"/>
</dbReference>
<dbReference type="OrthoDB" id="10250282at2759"/>
<sequence>MPLAAVGQFCATSSLSANLAACTHLLRLARDRGASALFLPEASDYIATSPSESLSLCQPVTTSPFVLGLQAEAKKLALPINVGIHEPCPTSAEKIRNMSVWIDANGNITQRYQKVHTFDVFIAGGPQMQESKTTEPGSALTPPFQTPVGKVGLLVCFDLRFPEPSLALRRNGAEVVTYPSAFTVPTGQAHWEVLLRARAIETQAYVVAAAQIGRHSEGRASYGQSMIVDPWGRIVAQCRKVEVGEEPRTAGEVEPEICVAEVDLGMLEKMRKEVPLKRRFDVYPEV</sequence>
<evidence type="ECO:0000256" key="1">
    <source>
        <dbReference type="ARBA" id="ARBA00022801"/>
    </source>
</evidence>
<dbReference type="SUPFAM" id="SSF56317">
    <property type="entry name" value="Carbon-nitrogen hydrolase"/>
    <property type="match status" value="1"/>
</dbReference>
<gene>
    <name evidence="3" type="ORF">P167DRAFT_537901</name>
</gene>
<dbReference type="Proteomes" id="UP000277580">
    <property type="component" value="Unassembled WGS sequence"/>
</dbReference>
<keyword evidence="1" id="KW-0378">Hydrolase</keyword>
<dbReference type="AlphaFoldDB" id="A0A3N4KPC5"/>
<dbReference type="InterPro" id="IPR036526">
    <property type="entry name" value="C-N_Hydrolase_sf"/>
</dbReference>
<dbReference type="STRING" id="1392247.A0A3N4KPC5"/>
<dbReference type="GO" id="GO:0016811">
    <property type="term" value="F:hydrolase activity, acting on carbon-nitrogen (but not peptide) bonds, in linear amides"/>
    <property type="evidence" value="ECO:0007669"/>
    <property type="project" value="InterPro"/>
</dbReference>
<dbReference type="PROSITE" id="PS50263">
    <property type="entry name" value="CN_HYDROLASE"/>
    <property type="match status" value="1"/>
</dbReference>
<dbReference type="InParanoid" id="A0A3N4KPC5"/>
<protein>
    <submittedName>
        <fullName evidence="3">Nitrilase-like protein</fullName>
    </submittedName>
</protein>
<evidence type="ECO:0000313" key="3">
    <source>
        <dbReference type="EMBL" id="RPB10211.1"/>
    </source>
</evidence>
<accession>A0A3N4KPC5</accession>
<reference evidence="3 4" key="1">
    <citation type="journal article" date="2018" name="Nat. Ecol. Evol.">
        <title>Pezizomycetes genomes reveal the molecular basis of ectomycorrhizal truffle lifestyle.</title>
        <authorList>
            <person name="Murat C."/>
            <person name="Payen T."/>
            <person name="Noel B."/>
            <person name="Kuo A."/>
            <person name="Morin E."/>
            <person name="Chen J."/>
            <person name="Kohler A."/>
            <person name="Krizsan K."/>
            <person name="Balestrini R."/>
            <person name="Da Silva C."/>
            <person name="Montanini B."/>
            <person name="Hainaut M."/>
            <person name="Levati E."/>
            <person name="Barry K.W."/>
            <person name="Belfiori B."/>
            <person name="Cichocki N."/>
            <person name="Clum A."/>
            <person name="Dockter R.B."/>
            <person name="Fauchery L."/>
            <person name="Guy J."/>
            <person name="Iotti M."/>
            <person name="Le Tacon F."/>
            <person name="Lindquist E.A."/>
            <person name="Lipzen A."/>
            <person name="Malagnac F."/>
            <person name="Mello A."/>
            <person name="Molinier V."/>
            <person name="Miyauchi S."/>
            <person name="Poulain J."/>
            <person name="Riccioni C."/>
            <person name="Rubini A."/>
            <person name="Sitrit Y."/>
            <person name="Splivallo R."/>
            <person name="Traeger S."/>
            <person name="Wang M."/>
            <person name="Zifcakova L."/>
            <person name="Wipf D."/>
            <person name="Zambonelli A."/>
            <person name="Paolocci F."/>
            <person name="Nowrousian M."/>
            <person name="Ottonello S."/>
            <person name="Baldrian P."/>
            <person name="Spatafora J.W."/>
            <person name="Henrissat B."/>
            <person name="Nagy L.G."/>
            <person name="Aury J.M."/>
            <person name="Wincker P."/>
            <person name="Grigoriev I.V."/>
            <person name="Bonfante P."/>
            <person name="Martin F.M."/>
        </authorList>
    </citation>
    <scope>NUCLEOTIDE SEQUENCE [LARGE SCALE GENOMIC DNA]</scope>
    <source>
        <strain evidence="3 4">CCBAS932</strain>
    </source>
</reference>
<evidence type="ECO:0000313" key="4">
    <source>
        <dbReference type="Proteomes" id="UP000277580"/>
    </source>
</evidence>
<feature type="domain" description="CN hydrolase" evidence="2">
    <location>
        <begin position="1"/>
        <end position="264"/>
    </location>
</feature>
<keyword evidence="4" id="KW-1185">Reference proteome</keyword>
<name>A0A3N4KPC5_9PEZI</name>
<dbReference type="PANTHER" id="PTHR23088">
    <property type="entry name" value="NITRILASE-RELATED"/>
    <property type="match status" value="1"/>
</dbReference>